<dbReference type="SUPFAM" id="SSF53474">
    <property type="entry name" value="alpha/beta-Hydrolases"/>
    <property type="match status" value="1"/>
</dbReference>
<dbReference type="EMBL" id="FUYE01000016">
    <property type="protein sequence ID" value="SKB04217.1"/>
    <property type="molecule type" value="Genomic_DNA"/>
</dbReference>
<proteinExistence type="predicted"/>
<dbReference type="PANTHER" id="PTHR22946:SF0">
    <property type="entry name" value="DIENELACTONE HYDROLASE DOMAIN-CONTAINING PROTEIN"/>
    <property type="match status" value="1"/>
</dbReference>
<dbReference type="InterPro" id="IPR029058">
    <property type="entry name" value="AB_hydrolase_fold"/>
</dbReference>
<dbReference type="Gene3D" id="3.40.50.1820">
    <property type="entry name" value="alpha/beta hydrolase"/>
    <property type="match status" value="1"/>
</dbReference>
<feature type="signal peptide" evidence="1">
    <location>
        <begin position="1"/>
        <end position="18"/>
    </location>
</feature>
<dbReference type="AlphaFoldDB" id="A0A1T4YQU7"/>
<protein>
    <submittedName>
        <fullName evidence="3">Dienelactone hydrolase</fullName>
    </submittedName>
</protein>
<dbReference type="STRING" id="48467.SAMN02745166_04009"/>
<organism evidence="3 4">
    <name type="scientific">Prosthecobacter debontii</name>
    <dbReference type="NCBI Taxonomy" id="48467"/>
    <lineage>
        <taxon>Bacteria</taxon>
        <taxon>Pseudomonadati</taxon>
        <taxon>Verrucomicrobiota</taxon>
        <taxon>Verrucomicrobiia</taxon>
        <taxon>Verrucomicrobiales</taxon>
        <taxon>Verrucomicrobiaceae</taxon>
        <taxon>Prosthecobacter</taxon>
    </lineage>
</organism>
<name>A0A1T4YQU7_9BACT</name>
<gene>
    <name evidence="3" type="ORF">SAMN02745166_04009</name>
</gene>
<dbReference type="InterPro" id="IPR002925">
    <property type="entry name" value="Dienelactn_hydro"/>
</dbReference>
<feature type="chain" id="PRO_5013069426" evidence="1">
    <location>
        <begin position="19"/>
        <end position="257"/>
    </location>
</feature>
<evidence type="ECO:0000313" key="3">
    <source>
        <dbReference type="EMBL" id="SKB04217.1"/>
    </source>
</evidence>
<keyword evidence="4" id="KW-1185">Reference proteome</keyword>
<dbReference type="PANTHER" id="PTHR22946">
    <property type="entry name" value="DIENELACTONE HYDROLASE DOMAIN-CONTAINING PROTEIN-RELATED"/>
    <property type="match status" value="1"/>
</dbReference>
<keyword evidence="3" id="KW-0378">Hydrolase</keyword>
<dbReference type="GO" id="GO:0016787">
    <property type="term" value="F:hydrolase activity"/>
    <property type="evidence" value="ECO:0007669"/>
    <property type="project" value="UniProtKB-KW"/>
</dbReference>
<dbReference type="Proteomes" id="UP000190774">
    <property type="component" value="Unassembled WGS sequence"/>
</dbReference>
<keyword evidence="1" id="KW-0732">Signal</keyword>
<feature type="domain" description="Dienelactone hydrolase" evidence="2">
    <location>
        <begin position="45"/>
        <end position="254"/>
    </location>
</feature>
<dbReference type="Pfam" id="PF01738">
    <property type="entry name" value="DLH"/>
    <property type="match status" value="1"/>
</dbReference>
<dbReference type="InterPro" id="IPR050261">
    <property type="entry name" value="FrsA_esterase"/>
</dbReference>
<accession>A0A1T4YQU7</accession>
<sequence length="257" mass="27559">MKRALFAACLFATSLASAAIVEKAVEYKAGDVQCEGWQAYDDASDAKRPSVLIVHQWTGVSDNEKMRARMLAELGYNVFVADVYGKGIRPQPPESGKEAGKYKSNRPLLRERVKAGLAVLSKDARTDTAKIACIGYCFGGTAAIELGRSGAPVKGIVSFHGGLDSPTPADGKKIKGKVLALHGADDPFVPAKDLAAFEQEMKDSGVDYKLVQYPGAVHSFTQVSAGNDNSKGAAYNEAADKASWEEMKAFFKRIFAD</sequence>
<reference evidence="4" key="1">
    <citation type="submission" date="2017-02" db="EMBL/GenBank/DDBJ databases">
        <authorList>
            <person name="Varghese N."/>
            <person name="Submissions S."/>
        </authorList>
    </citation>
    <scope>NUCLEOTIDE SEQUENCE [LARGE SCALE GENOMIC DNA]</scope>
    <source>
        <strain evidence="4">ATCC 700200</strain>
    </source>
</reference>
<dbReference type="OrthoDB" id="9771666at2"/>
<evidence type="ECO:0000259" key="2">
    <source>
        <dbReference type="Pfam" id="PF01738"/>
    </source>
</evidence>
<dbReference type="RefSeq" id="WP_078815163.1">
    <property type="nucleotide sequence ID" value="NZ_FUYE01000016.1"/>
</dbReference>
<evidence type="ECO:0000256" key="1">
    <source>
        <dbReference type="SAM" id="SignalP"/>
    </source>
</evidence>
<evidence type="ECO:0000313" key="4">
    <source>
        <dbReference type="Proteomes" id="UP000190774"/>
    </source>
</evidence>